<dbReference type="EMBL" id="AAVO02000019">
    <property type="protein sequence ID" value="EDM86076.1"/>
    <property type="molecule type" value="Genomic_DNA"/>
</dbReference>
<proteinExistence type="predicted"/>
<accession>A5ZWC2</accession>
<dbReference type="InterPro" id="IPR001387">
    <property type="entry name" value="Cro/C1-type_HTH"/>
</dbReference>
<dbReference type="HOGENOM" id="CLU_066192_4_2_9"/>
<name>A5ZWC2_9FIRM</name>
<dbReference type="Proteomes" id="UP000006002">
    <property type="component" value="Unassembled WGS sequence"/>
</dbReference>
<dbReference type="PANTHER" id="PTHR46558">
    <property type="entry name" value="TRACRIPTIONAL REGULATORY PROTEIN-RELATED-RELATED"/>
    <property type="match status" value="1"/>
</dbReference>
<organism evidence="3 4">
    <name type="scientific">Blautia obeum ATCC 29174</name>
    <dbReference type="NCBI Taxonomy" id="411459"/>
    <lineage>
        <taxon>Bacteria</taxon>
        <taxon>Bacillati</taxon>
        <taxon>Bacillota</taxon>
        <taxon>Clostridia</taxon>
        <taxon>Lachnospirales</taxon>
        <taxon>Lachnospiraceae</taxon>
        <taxon>Blautia</taxon>
    </lineage>
</organism>
<dbReference type="CDD" id="cd00093">
    <property type="entry name" value="HTH_XRE"/>
    <property type="match status" value="1"/>
</dbReference>
<dbReference type="Pfam" id="PF01381">
    <property type="entry name" value="HTH_3"/>
    <property type="match status" value="1"/>
</dbReference>
<dbReference type="GO" id="GO:0003677">
    <property type="term" value="F:DNA binding"/>
    <property type="evidence" value="ECO:0007669"/>
    <property type="project" value="UniProtKB-KW"/>
</dbReference>
<evidence type="ECO:0000259" key="2">
    <source>
        <dbReference type="PROSITE" id="PS50943"/>
    </source>
</evidence>
<dbReference type="InterPro" id="IPR010982">
    <property type="entry name" value="Lambda_DNA-bd_dom_sf"/>
</dbReference>
<keyword evidence="1 3" id="KW-0238">DNA-binding</keyword>
<dbReference type="AlphaFoldDB" id="A5ZWC2"/>
<reference evidence="3 4" key="2">
    <citation type="submission" date="2007-04" db="EMBL/GenBank/DDBJ databases">
        <title>Draft genome sequence of Ruminococcus obeum (ATCC 29174).</title>
        <authorList>
            <person name="Sudarsanam P."/>
            <person name="Ley R."/>
            <person name="Guruge J."/>
            <person name="Turnbaugh P.J."/>
            <person name="Mahowald M."/>
            <person name="Liep D."/>
            <person name="Gordon J."/>
        </authorList>
    </citation>
    <scope>NUCLEOTIDE SEQUENCE [LARGE SCALE GENOMIC DNA]</scope>
    <source>
        <strain evidence="3 4">ATCC 29174</strain>
    </source>
</reference>
<gene>
    <name evidence="3" type="ORF">RUMOBE_03315</name>
</gene>
<sequence>MSLVVREKKMNRIRELREEKKITQIRLSIELEVSQETISAYEMEKYYPSVKSLIKLQNIFGVSIDYILGLSDTRYERIETNSLAQDETRLINLYRKLDSLGKERITSYLEGYINALEAQ</sequence>
<reference evidence="3 4" key="1">
    <citation type="submission" date="2007-03" db="EMBL/GenBank/DDBJ databases">
        <authorList>
            <person name="Fulton L."/>
            <person name="Clifton S."/>
            <person name="Fulton B."/>
            <person name="Xu J."/>
            <person name="Minx P."/>
            <person name="Pepin K.H."/>
            <person name="Johnson M."/>
            <person name="Thiruvilangam P."/>
            <person name="Bhonagiri V."/>
            <person name="Nash W.E."/>
            <person name="Mardis E.R."/>
            <person name="Wilson R.K."/>
        </authorList>
    </citation>
    <scope>NUCLEOTIDE SEQUENCE [LARGE SCALE GENOMIC DNA]</scope>
    <source>
        <strain evidence="3 4">ATCC 29174</strain>
    </source>
</reference>
<dbReference type="Gene3D" id="1.10.260.40">
    <property type="entry name" value="lambda repressor-like DNA-binding domains"/>
    <property type="match status" value="1"/>
</dbReference>
<feature type="domain" description="HTH cro/C1-type" evidence="2">
    <location>
        <begin position="13"/>
        <end position="67"/>
    </location>
</feature>
<protein>
    <submittedName>
        <fullName evidence="3">DNA-binding helix-turn-helix protein</fullName>
    </submittedName>
</protein>
<comment type="caution">
    <text evidence="3">The sequence shown here is derived from an EMBL/GenBank/DDBJ whole genome shotgun (WGS) entry which is preliminary data.</text>
</comment>
<evidence type="ECO:0000313" key="4">
    <source>
        <dbReference type="Proteomes" id="UP000006002"/>
    </source>
</evidence>
<evidence type="ECO:0000313" key="3">
    <source>
        <dbReference type="EMBL" id="EDM86076.1"/>
    </source>
</evidence>
<evidence type="ECO:0000256" key="1">
    <source>
        <dbReference type="ARBA" id="ARBA00023125"/>
    </source>
</evidence>
<dbReference type="eggNOG" id="COG1396">
    <property type="taxonomic scope" value="Bacteria"/>
</dbReference>
<dbReference type="PANTHER" id="PTHR46558:SF4">
    <property type="entry name" value="DNA-BIDING PHAGE PROTEIN"/>
    <property type="match status" value="1"/>
</dbReference>
<dbReference type="SMART" id="SM00530">
    <property type="entry name" value="HTH_XRE"/>
    <property type="match status" value="1"/>
</dbReference>
<dbReference type="PROSITE" id="PS50943">
    <property type="entry name" value="HTH_CROC1"/>
    <property type="match status" value="1"/>
</dbReference>
<dbReference type="SUPFAM" id="SSF47413">
    <property type="entry name" value="lambda repressor-like DNA-binding domains"/>
    <property type="match status" value="1"/>
</dbReference>